<dbReference type="PANTHER" id="PTHR13139:SF54">
    <property type="entry name" value="RING-TYPE E3 UBIQUITIN TRANSFERASE"/>
    <property type="match status" value="1"/>
</dbReference>
<name>A0A8S1AUE5_ARCPL</name>
<accession>A0A8S1AUE5</accession>
<proteinExistence type="predicted"/>
<sequence length="117" mass="12666">MSLRSDSYPGGAGGVCREHGSPPAGWVHSSYPALPSPSIQALSEADRKAYDNIIKCMENLAAYLKFCGNVSNTVVGSRLSRPMQRKLVMLLQCAITDEEGRGKAARGSQVARRKNRD</sequence>
<evidence type="ECO:0000313" key="1">
    <source>
        <dbReference type="EMBL" id="CAB3248486.1"/>
    </source>
</evidence>
<gene>
    <name evidence="1" type="ORF">APLA_LOCUS12384</name>
</gene>
<dbReference type="InterPro" id="IPR052249">
    <property type="entry name" value="Roquin_domain"/>
</dbReference>
<dbReference type="GO" id="GO:0061630">
    <property type="term" value="F:ubiquitin protein ligase activity"/>
    <property type="evidence" value="ECO:0007669"/>
    <property type="project" value="TreeGrafter"/>
</dbReference>
<comment type="caution">
    <text evidence="1">The sequence shown here is derived from an EMBL/GenBank/DDBJ whole genome shotgun (WGS) entry which is preliminary data.</text>
</comment>
<reference evidence="1 2" key="1">
    <citation type="submission" date="2020-04" db="EMBL/GenBank/DDBJ databases">
        <authorList>
            <person name="Wallbank WR R."/>
            <person name="Pardo Diaz C."/>
            <person name="Kozak K."/>
            <person name="Martin S."/>
            <person name="Jiggins C."/>
            <person name="Moest M."/>
            <person name="Warren A I."/>
            <person name="Byers J.R.P. K."/>
            <person name="Montejo-Kovacevich G."/>
            <person name="Yen C E."/>
        </authorList>
    </citation>
    <scope>NUCLEOTIDE SEQUENCE [LARGE SCALE GENOMIC DNA]</scope>
</reference>
<dbReference type="GO" id="GO:0006511">
    <property type="term" value="P:ubiquitin-dependent protein catabolic process"/>
    <property type="evidence" value="ECO:0007669"/>
    <property type="project" value="TreeGrafter"/>
</dbReference>
<dbReference type="GO" id="GO:0003725">
    <property type="term" value="F:double-stranded RNA binding"/>
    <property type="evidence" value="ECO:0007669"/>
    <property type="project" value="TreeGrafter"/>
</dbReference>
<dbReference type="Proteomes" id="UP000494256">
    <property type="component" value="Unassembled WGS sequence"/>
</dbReference>
<dbReference type="PANTHER" id="PTHR13139">
    <property type="entry name" value="RING FINGER AND CCCH-TYPE ZINC FINGER DOMAIN-CONTAINING PROTEIN"/>
    <property type="match status" value="1"/>
</dbReference>
<dbReference type="GO" id="GO:0035613">
    <property type="term" value="F:RNA stem-loop binding"/>
    <property type="evidence" value="ECO:0007669"/>
    <property type="project" value="TreeGrafter"/>
</dbReference>
<dbReference type="OrthoDB" id="2423964at2759"/>
<dbReference type="GO" id="GO:0000288">
    <property type="term" value="P:nuclear-transcribed mRNA catabolic process, deadenylation-dependent decay"/>
    <property type="evidence" value="ECO:0007669"/>
    <property type="project" value="TreeGrafter"/>
</dbReference>
<dbReference type="GO" id="GO:0000209">
    <property type="term" value="P:protein polyubiquitination"/>
    <property type="evidence" value="ECO:0007669"/>
    <property type="project" value="TreeGrafter"/>
</dbReference>
<dbReference type="EMBL" id="CADEBD010000341">
    <property type="protein sequence ID" value="CAB3248486.1"/>
    <property type="molecule type" value="Genomic_DNA"/>
</dbReference>
<evidence type="ECO:0000313" key="2">
    <source>
        <dbReference type="Proteomes" id="UP000494256"/>
    </source>
</evidence>
<dbReference type="GO" id="GO:0010494">
    <property type="term" value="C:cytoplasmic stress granule"/>
    <property type="evidence" value="ECO:0007669"/>
    <property type="project" value="TreeGrafter"/>
</dbReference>
<dbReference type="GO" id="GO:0003729">
    <property type="term" value="F:mRNA binding"/>
    <property type="evidence" value="ECO:0007669"/>
    <property type="project" value="TreeGrafter"/>
</dbReference>
<protein>
    <submittedName>
        <fullName evidence="1">Uncharacterized protein</fullName>
    </submittedName>
</protein>
<organism evidence="1 2">
    <name type="scientific">Arctia plantaginis</name>
    <name type="common">Wood tiger moth</name>
    <name type="synonym">Phalaena plantaginis</name>
    <dbReference type="NCBI Taxonomy" id="874455"/>
    <lineage>
        <taxon>Eukaryota</taxon>
        <taxon>Metazoa</taxon>
        <taxon>Ecdysozoa</taxon>
        <taxon>Arthropoda</taxon>
        <taxon>Hexapoda</taxon>
        <taxon>Insecta</taxon>
        <taxon>Pterygota</taxon>
        <taxon>Neoptera</taxon>
        <taxon>Endopterygota</taxon>
        <taxon>Lepidoptera</taxon>
        <taxon>Glossata</taxon>
        <taxon>Ditrysia</taxon>
        <taxon>Noctuoidea</taxon>
        <taxon>Erebidae</taxon>
        <taxon>Arctiinae</taxon>
        <taxon>Arctia</taxon>
    </lineage>
</organism>
<dbReference type="AlphaFoldDB" id="A0A8S1AUE5"/>